<evidence type="ECO:0000256" key="1">
    <source>
        <dbReference type="ARBA" id="ARBA00022898"/>
    </source>
</evidence>
<dbReference type="Proteomes" id="UP001589627">
    <property type="component" value="Unassembled WGS sequence"/>
</dbReference>
<dbReference type="PANTHER" id="PTHR10146:SF14">
    <property type="entry name" value="PYRIDOXAL PHOSPHATE HOMEOSTASIS PROTEIN"/>
    <property type="match status" value="1"/>
</dbReference>
<dbReference type="NCBIfam" id="TIGR00044">
    <property type="entry name" value="YggS family pyridoxal phosphate-dependent enzyme"/>
    <property type="match status" value="1"/>
</dbReference>
<keyword evidence="1 2" id="KW-0663">Pyridoxal phosphate</keyword>
<dbReference type="Gene3D" id="3.20.20.10">
    <property type="entry name" value="Alanine racemase"/>
    <property type="match status" value="1"/>
</dbReference>
<feature type="modified residue" description="N6-(pyridoxal phosphate)lysine" evidence="2">
    <location>
        <position position="39"/>
    </location>
</feature>
<comment type="caution">
    <text evidence="5">The sequence shown here is derived from an EMBL/GenBank/DDBJ whole genome shotgun (WGS) entry which is preliminary data.</text>
</comment>
<evidence type="ECO:0000313" key="5">
    <source>
        <dbReference type="EMBL" id="MFB9837634.1"/>
    </source>
</evidence>
<dbReference type="EMBL" id="JBHLZP010000403">
    <property type="protein sequence ID" value="MFB9837634.1"/>
    <property type="molecule type" value="Genomic_DNA"/>
</dbReference>
<name>A0ABV5YUC4_9ACTN</name>
<comment type="similarity">
    <text evidence="2 3">Belongs to the pyridoxal phosphate-binding protein YggS/PROSC family.</text>
</comment>
<protein>
    <recommendedName>
        <fullName evidence="2">Pyridoxal phosphate homeostasis protein</fullName>
        <shortName evidence="2">PLP homeostasis protein</shortName>
    </recommendedName>
</protein>
<evidence type="ECO:0000256" key="2">
    <source>
        <dbReference type="HAMAP-Rule" id="MF_02087"/>
    </source>
</evidence>
<dbReference type="InterPro" id="IPR001608">
    <property type="entry name" value="Ala_racemase_N"/>
</dbReference>
<comment type="function">
    <text evidence="2">Pyridoxal 5'-phosphate (PLP)-binding protein, which is involved in PLP homeostasis.</text>
</comment>
<dbReference type="SUPFAM" id="SSF51419">
    <property type="entry name" value="PLP-binding barrel"/>
    <property type="match status" value="1"/>
</dbReference>
<feature type="domain" description="Alanine racemase N-terminal" evidence="4">
    <location>
        <begin position="31"/>
        <end position="232"/>
    </location>
</feature>
<dbReference type="PIRSF" id="PIRSF004848">
    <property type="entry name" value="YBL036c_PLPDEIII"/>
    <property type="match status" value="1"/>
</dbReference>
<sequence>MSRIEELAANLAVVRERIAKACHAAGRAPDEITLVAVTKTFPASDVRLLADLGVTDVAENRDQEAAAKAADCRDLDLTWHFVGQLQTNKARSVVSYADVIHSVDRVRLVNALSRAAVAAGRSPRCLIQVSLDETDAGTAEGGRGGVRPDGVLALADALAAAEGLELGGVMAVAPLGGDPAPAFARLAEISDSLRAAYPDAKTVSAGMSGDLEHAIVSGATHVRIGTALLGGRRAIVR</sequence>
<reference evidence="5 6" key="1">
    <citation type="submission" date="2024-09" db="EMBL/GenBank/DDBJ databases">
        <authorList>
            <person name="Sun Q."/>
            <person name="Mori K."/>
        </authorList>
    </citation>
    <scope>NUCLEOTIDE SEQUENCE [LARGE SCALE GENOMIC DNA]</scope>
    <source>
        <strain evidence="5 6">TBRC 0563</strain>
    </source>
</reference>
<dbReference type="PANTHER" id="PTHR10146">
    <property type="entry name" value="PROLINE SYNTHETASE CO-TRANSCRIBED BACTERIAL HOMOLOG PROTEIN"/>
    <property type="match status" value="1"/>
</dbReference>
<dbReference type="PROSITE" id="PS01211">
    <property type="entry name" value="UPF0001"/>
    <property type="match status" value="1"/>
</dbReference>
<dbReference type="InterPro" id="IPR011078">
    <property type="entry name" value="PyrdxlP_homeostasis"/>
</dbReference>
<dbReference type="Pfam" id="PF01168">
    <property type="entry name" value="Ala_racemase_N"/>
    <property type="match status" value="1"/>
</dbReference>
<dbReference type="CDD" id="cd00635">
    <property type="entry name" value="PLPDE_III_YBL036c_like"/>
    <property type="match status" value="1"/>
</dbReference>
<organism evidence="5 6">
    <name type="scientific">Actinoallomurus acaciae</name>
    <dbReference type="NCBI Taxonomy" id="502577"/>
    <lineage>
        <taxon>Bacteria</taxon>
        <taxon>Bacillati</taxon>
        <taxon>Actinomycetota</taxon>
        <taxon>Actinomycetes</taxon>
        <taxon>Streptosporangiales</taxon>
        <taxon>Thermomonosporaceae</taxon>
        <taxon>Actinoallomurus</taxon>
    </lineage>
</organism>
<gene>
    <name evidence="5" type="ORF">ACFFNX_36215</name>
</gene>
<evidence type="ECO:0000259" key="4">
    <source>
        <dbReference type="Pfam" id="PF01168"/>
    </source>
</evidence>
<keyword evidence="6" id="KW-1185">Reference proteome</keyword>
<evidence type="ECO:0000313" key="6">
    <source>
        <dbReference type="Proteomes" id="UP001589627"/>
    </source>
</evidence>
<dbReference type="InterPro" id="IPR029066">
    <property type="entry name" value="PLP-binding_barrel"/>
</dbReference>
<accession>A0ABV5YUC4</accession>
<evidence type="ECO:0000256" key="3">
    <source>
        <dbReference type="RuleBase" id="RU004514"/>
    </source>
</evidence>
<dbReference type="RefSeq" id="WP_378210515.1">
    <property type="nucleotide sequence ID" value="NZ_JBHLZP010000403.1"/>
</dbReference>
<proteinExistence type="inferred from homology"/>
<dbReference type="HAMAP" id="MF_02087">
    <property type="entry name" value="PLP_homeostasis"/>
    <property type="match status" value="1"/>
</dbReference>